<dbReference type="Gene3D" id="3.40.50.300">
    <property type="entry name" value="P-loop containing nucleotide triphosphate hydrolases"/>
    <property type="match status" value="1"/>
</dbReference>
<dbReference type="OMA" id="TTINAMH"/>
<accession>A0A9Q0LVR5</accession>
<reference evidence="2" key="1">
    <citation type="submission" date="2022-10" db="EMBL/GenBank/DDBJ databases">
        <title>Novel sulphate-reducing endosymbionts in the free-living metamonad Anaeramoeba.</title>
        <authorList>
            <person name="Jerlstrom-Hultqvist J."/>
            <person name="Cepicka I."/>
            <person name="Gallot-Lavallee L."/>
            <person name="Salas-Leiva D."/>
            <person name="Curtis B.A."/>
            <person name="Zahonova K."/>
            <person name="Pipaliya S."/>
            <person name="Dacks J."/>
            <person name="Roger A.J."/>
        </authorList>
    </citation>
    <scope>NUCLEOTIDE SEQUENCE</scope>
    <source>
        <strain evidence="2">BMAN</strain>
    </source>
</reference>
<dbReference type="AlphaFoldDB" id="A0A9Q0LVR5"/>
<sequence length="191" mass="21717">MDSPILKLKVVLLGDSSVGKTCLINRLITGRFNPKEETTINAMHNIYDFNFQEKIVQLQIWDTAGEEKFHYLAPMYYHGAVGALIVYDITDEPSFERAKFWIEELHRNATTPVIFLVGNKIDLENQRKISLESIESFAEENSLFLMETSAKTGENVEITFRALAKQVSGLSQIDTNSIIIQNDEKKKGHCC</sequence>
<dbReference type="OrthoDB" id="63533at2759"/>
<name>A0A9Q0LVR5_ANAIG</name>
<dbReference type="PROSITE" id="PS51419">
    <property type="entry name" value="RAB"/>
    <property type="match status" value="1"/>
</dbReference>
<dbReference type="Pfam" id="PF00071">
    <property type="entry name" value="Ras"/>
    <property type="match status" value="1"/>
</dbReference>
<dbReference type="SMART" id="SM00174">
    <property type="entry name" value="RHO"/>
    <property type="match status" value="1"/>
</dbReference>
<proteinExistence type="predicted"/>
<dbReference type="PROSITE" id="PS51421">
    <property type="entry name" value="RAS"/>
    <property type="match status" value="1"/>
</dbReference>
<dbReference type="GO" id="GO:0003924">
    <property type="term" value="F:GTPase activity"/>
    <property type="evidence" value="ECO:0007669"/>
    <property type="project" value="InterPro"/>
</dbReference>
<keyword evidence="1" id="KW-0547">Nucleotide-binding</keyword>
<dbReference type="GO" id="GO:0005525">
    <property type="term" value="F:GTP binding"/>
    <property type="evidence" value="ECO:0007669"/>
    <property type="project" value="InterPro"/>
</dbReference>
<dbReference type="FunFam" id="3.40.50.300:FF:000823">
    <property type="entry name" value="Small GTPase RAB, putative"/>
    <property type="match status" value="1"/>
</dbReference>
<organism evidence="2 3">
    <name type="scientific">Anaeramoeba ignava</name>
    <name type="common">Anaerobic marine amoeba</name>
    <dbReference type="NCBI Taxonomy" id="1746090"/>
    <lineage>
        <taxon>Eukaryota</taxon>
        <taxon>Metamonada</taxon>
        <taxon>Anaeramoebidae</taxon>
        <taxon>Anaeramoeba</taxon>
    </lineage>
</organism>
<dbReference type="Proteomes" id="UP001149090">
    <property type="component" value="Unassembled WGS sequence"/>
</dbReference>
<gene>
    <name evidence="2" type="ORF">M0811_04090</name>
</gene>
<dbReference type="InterPro" id="IPR005225">
    <property type="entry name" value="Small_GTP-bd"/>
</dbReference>
<dbReference type="SUPFAM" id="SSF52540">
    <property type="entry name" value="P-loop containing nucleoside triphosphate hydrolases"/>
    <property type="match status" value="1"/>
</dbReference>
<dbReference type="PRINTS" id="PR00449">
    <property type="entry name" value="RASTRNSFRMNG"/>
</dbReference>
<dbReference type="SMART" id="SM00173">
    <property type="entry name" value="RAS"/>
    <property type="match status" value="1"/>
</dbReference>
<evidence type="ECO:0000313" key="2">
    <source>
        <dbReference type="EMBL" id="KAJ5079777.1"/>
    </source>
</evidence>
<dbReference type="PANTHER" id="PTHR47978">
    <property type="match status" value="1"/>
</dbReference>
<dbReference type="InterPro" id="IPR027417">
    <property type="entry name" value="P-loop_NTPase"/>
</dbReference>
<protein>
    <submittedName>
        <fullName evidence="2">Ras-related protein rab-37</fullName>
    </submittedName>
</protein>
<dbReference type="InterPro" id="IPR001806">
    <property type="entry name" value="Small_GTPase"/>
</dbReference>
<dbReference type="EMBL" id="JAPDFW010000022">
    <property type="protein sequence ID" value="KAJ5079777.1"/>
    <property type="molecule type" value="Genomic_DNA"/>
</dbReference>
<dbReference type="SMART" id="SM00176">
    <property type="entry name" value="RAN"/>
    <property type="match status" value="1"/>
</dbReference>
<comment type="caution">
    <text evidence="2">The sequence shown here is derived from an EMBL/GenBank/DDBJ whole genome shotgun (WGS) entry which is preliminary data.</text>
</comment>
<evidence type="ECO:0000256" key="1">
    <source>
        <dbReference type="ARBA" id="ARBA00022741"/>
    </source>
</evidence>
<dbReference type="SMART" id="SM00175">
    <property type="entry name" value="RAB"/>
    <property type="match status" value="1"/>
</dbReference>
<evidence type="ECO:0000313" key="3">
    <source>
        <dbReference type="Proteomes" id="UP001149090"/>
    </source>
</evidence>
<keyword evidence="3" id="KW-1185">Reference proteome</keyword>
<dbReference type="NCBIfam" id="TIGR00231">
    <property type="entry name" value="small_GTP"/>
    <property type="match status" value="1"/>
</dbReference>